<protein>
    <submittedName>
        <fullName evidence="4">AAA family ATPase</fullName>
    </submittedName>
</protein>
<dbReference type="AlphaFoldDB" id="A0A8T4LBA2"/>
<feature type="domain" description="CMP/dCMP-type deaminase" evidence="3">
    <location>
        <begin position="188"/>
        <end position="327"/>
    </location>
</feature>
<accession>A0A8T4LBA2</accession>
<evidence type="ECO:0000313" key="4">
    <source>
        <dbReference type="EMBL" id="MBS3063242.1"/>
    </source>
</evidence>
<dbReference type="InterPro" id="IPR016193">
    <property type="entry name" value="Cytidine_deaminase-like"/>
</dbReference>
<evidence type="ECO:0000313" key="5">
    <source>
        <dbReference type="Proteomes" id="UP000678237"/>
    </source>
</evidence>
<dbReference type="InterPro" id="IPR002125">
    <property type="entry name" value="CMP_dCMP_dom"/>
</dbReference>
<dbReference type="Pfam" id="PF00383">
    <property type="entry name" value="dCMP_cyt_deam_1"/>
    <property type="match status" value="1"/>
</dbReference>
<dbReference type="Gene3D" id="3.40.50.300">
    <property type="entry name" value="P-loop containing nucleotide triphosphate hydrolases"/>
    <property type="match status" value="1"/>
</dbReference>
<dbReference type="InterPro" id="IPR015517">
    <property type="entry name" value="dCMP_deaminase-rel"/>
</dbReference>
<evidence type="ECO:0000256" key="1">
    <source>
        <dbReference type="ARBA" id="ARBA00001947"/>
    </source>
</evidence>
<evidence type="ECO:0000259" key="3">
    <source>
        <dbReference type="PROSITE" id="PS51747"/>
    </source>
</evidence>
<reference evidence="4" key="2">
    <citation type="submission" date="2021-05" db="EMBL/GenBank/DDBJ databases">
        <title>Protein family content uncovers lineage relationships and bacterial pathway maintenance mechanisms in DPANN archaea.</title>
        <authorList>
            <person name="Castelle C.J."/>
            <person name="Meheust R."/>
            <person name="Jaffe A.L."/>
            <person name="Seitz K."/>
            <person name="Gong X."/>
            <person name="Baker B.J."/>
            <person name="Banfield J.F."/>
        </authorList>
    </citation>
    <scope>NUCLEOTIDE SEQUENCE</scope>
    <source>
        <strain evidence="4">RIFCSPLOWO2_01_FULL_58_19</strain>
    </source>
</reference>
<dbReference type="PROSITE" id="PS51747">
    <property type="entry name" value="CYT_DCMP_DEAMINASES_2"/>
    <property type="match status" value="1"/>
</dbReference>
<dbReference type="PANTHER" id="PTHR11086:SF18">
    <property type="entry name" value="DEOXYCYTIDYLATE DEAMINASE"/>
    <property type="match status" value="1"/>
</dbReference>
<name>A0A8T4LBA2_9ARCH</name>
<comment type="cofactor">
    <cofactor evidence="1">
        <name>Zn(2+)</name>
        <dbReference type="ChEBI" id="CHEBI:29105"/>
    </cofactor>
</comment>
<dbReference type="Gene3D" id="3.40.140.10">
    <property type="entry name" value="Cytidine Deaminase, domain 2"/>
    <property type="match status" value="1"/>
</dbReference>
<dbReference type="InterPro" id="IPR027417">
    <property type="entry name" value="P-loop_NTPase"/>
</dbReference>
<dbReference type="InterPro" id="IPR035105">
    <property type="entry name" value="Deoxycytidylate_deaminase_dom"/>
</dbReference>
<dbReference type="Pfam" id="PF13238">
    <property type="entry name" value="AAA_18"/>
    <property type="match status" value="1"/>
</dbReference>
<comment type="caution">
    <text evidence="4">The sequence shown here is derived from an EMBL/GenBank/DDBJ whole genome shotgun (WGS) entry which is preliminary data.</text>
</comment>
<gene>
    <name evidence="4" type="ORF">J4203_05180</name>
</gene>
<dbReference type="SUPFAM" id="SSF53927">
    <property type="entry name" value="Cytidine deaminase-like"/>
    <property type="match status" value="1"/>
</dbReference>
<dbReference type="Proteomes" id="UP000678237">
    <property type="component" value="Unassembled WGS sequence"/>
</dbReference>
<dbReference type="EMBL" id="JAGVWE010000004">
    <property type="protein sequence ID" value="MBS3063242.1"/>
    <property type="molecule type" value="Genomic_DNA"/>
</dbReference>
<organism evidence="4 5">
    <name type="scientific">Candidatus Iainarchaeum sp</name>
    <dbReference type="NCBI Taxonomy" id="3101447"/>
    <lineage>
        <taxon>Archaea</taxon>
        <taxon>Candidatus Iainarchaeota</taxon>
        <taxon>Candidatus Iainarchaeia</taxon>
        <taxon>Candidatus Iainarchaeales</taxon>
        <taxon>Candidatus Iainarchaeaceae</taxon>
        <taxon>Candidatus Iainarchaeum</taxon>
    </lineage>
</organism>
<dbReference type="PANTHER" id="PTHR11086">
    <property type="entry name" value="DEOXYCYTIDYLATE DEAMINASE-RELATED"/>
    <property type="match status" value="1"/>
</dbReference>
<proteinExistence type="predicted"/>
<evidence type="ECO:0000256" key="2">
    <source>
        <dbReference type="ARBA" id="ARBA00022801"/>
    </source>
</evidence>
<dbReference type="CDD" id="cd01286">
    <property type="entry name" value="deoxycytidylate_deaminase"/>
    <property type="match status" value="1"/>
</dbReference>
<sequence length="333" mass="36510">MLIGLTGRNCAGKGTVAEHLKAKSFGYASLSDVIRDELKARGQSESRDAMIGLGNELREKFGPAVLAERILPRLKKDSNWVIDSIRNPAEVSALKAAGNFHLLWIEAPTEVRFKRALDRKRTGDSKTLAEFRKAEEREARNADASAQQLDALRGMADVEVVNDGSLEHLYKNADATIAGLPQNFERPSWDEYFIHIAREVSSRSNCVKRKIGAVIVKDKRLISTGYNGTPRGVRNCNEGGCPRCNSFAKSGTNLEECVCSHAEENAIVQASYHGVELKGSTLYTTMSPCLQCAKMAINAGIAKVVYNVEYAVSETAKRILQEAGVELVQAHVK</sequence>
<dbReference type="SUPFAM" id="SSF52540">
    <property type="entry name" value="P-loop containing nucleoside triphosphate hydrolases"/>
    <property type="match status" value="1"/>
</dbReference>
<reference evidence="4" key="1">
    <citation type="submission" date="2021-03" db="EMBL/GenBank/DDBJ databases">
        <authorList>
            <person name="Jaffe A."/>
        </authorList>
    </citation>
    <scope>NUCLEOTIDE SEQUENCE</scope>
    <source>
        <strain evidence="4">RIFCSPLOWO2_01_FULL_58_19</strain>
    </source>
</reference>
<keyword evidence="2" id="KW-0378">Hydrolase</keyword>
<dbReference type="GO" id="GO:0005737">
    <property type="term" value="C:cytoplasm"/>
    <property type="evidence" value="ECO:0007669"/>
    <property type="project" value="TreeGrafter"/>
</dbReference>
<dbReference type="GO" id="GO:0004132">
    <property type="term" value="F:dCMP deaminase activity"/>
    <property type="evidence" value="ECO:0007669"/>
    <property type="project" value="TreeGrafter"/>
</dbReference>